<proteinExistence type="predicted"/>
<reference evidence="1" key="2">
    <citation type="submission" date="2020-09" db="EMBL/GenBank/DDBJ databases">
        <authorList>
            <person name="Sun Q."/>
            <person name="Ohkuma M."/>
        </authorList>
    </citation>
    <scope>NUCLEOTIDE SEQUENCE</scope>
    <source>
        <strain evidence="1">JCM 13919</strain>
    </source>
</reference>
<keyword evidence="2" id="KW-1185">Reference proteome</keyword>
<gene>
    <name evidence="1" type="ORF">GCM10007966_16390</name>
</gene>
<evidence type="ECO:0000313" key="1">
    <source>
        <dbReference type="EMBL" id="GGI88334.1"/>
    </source>
</evidence>
<dbReference type="EMBL" id="BMOB01000007">
    <property type="protein sequence ID" value="GGI88334.1"/>
    <property type="molecule type" value="Genomic_DNA"/>
</dbReference>
<dbReference type="RefSeq" id="WP_131776387.1">
    <property type="nucleotide sequence ID" value="NZ_BMOB01000007.1"/>
</dbReference>
<dbReference type="OrthoDB" id="5653857at2"/>
<evidence type="ECO:0000313" key="2">
    <source>
        <dbReference type="Proteomes" id="UP000630149"/>
    </source>
</evidence>
<comment type="caution">
    <text evidence="1">The sequence shown here is derived from an EMBL/GenBank/DDBJ whole genome shotgun (WGS) entry which is preliminary data.</text>
</comment>
<protein>
    <submittedName>
        <fullName evidence="1">Uncharacterized protein</fullName>
    </submittedName>
</protein>
<organism evidence="1 2">
    <name type="scientific">Legionella impletisoli</name>
    <dbReference type="NCBI Taxonomy" id="343510"/>
    <lineage>
        <taxon>Bacteria</taxon>
        <taxon>Pseudomonadati</taxon>
        <taxon>Pseudomonadota</taxon>
        <taxon>Gammaproteobacteria</taxon>
        <taxon>Legionellales</taxon>
        <taxon>Legionellaceae</taxon>
        <taxon>Legionella</taxon>
    </lineage>
</organism>
<accession>A0A917JWF2</accession>
<dbReference type="Proteomes" id="UP000630149">
    <property type="component" value="Unassembled WGS sequence"/>
</dbReference>
<sequence>MNQEPFKQLTQFGKNALSDSHNQLKQVLNTLEQDTTSDAMQVLTLLLQYRLDTQDALIALIHLDNSVLHSLGIDAHHSSAVNLERIRFALGQDDLNSVLKVLCQLVEKLLSAADRSNKNRSSKAFQYQSNSKHSGITKSLNAALSSQKQFIAAMNDLQHALIKLTKHAAIGPLLDHVSALRGPISQFYQALQHGLGLSQEIYKKINNILMIDKSLRLALQQIEAVSLSNQPLHQNQRLFKLSKPFSSEQLEQRAERKRMGHFFRY</sequence>
<reference evidence="1" key="1">
    <citation type="journal article" date="2014" name="Int. J. Syst. Evol. Microbiol.">
        <title>Complete genome sequence of Corynebacterium casei LMG S-19264T (=DSM 44701T), isolated from a smear-ripened cheese.</title>
        <authorList>
            <consortium name="US DOE Joint Genome Institute (JGI-PGF)"/>
            <person name="Walter F."/>
            <person name="Albersmeier A."/>
            <person name="Kalinowski J."/>
            <person name="Ruckert C."/>
        </authorList>
    </citation>
    <scope>NUCLEOTIDE SEQUENCE</scope>
    <source>
        <strain evidence="1">JCM 13919</strain>
    </source>
</reference>
<name>A0A917JWF2_9GAMM</name>
<dbReference type="AlphaFoldDB" id="A0A917JWF2"/>